<feature type="active site" description="Proton donor" evidence="4">
    <location>
        <position position="58"/>
    </location>
</feature>
<feature type="binding site" evidence="5">
    <location>
        <position position="113"/>
    </location>
    <ligand>
        <name>substrate</name>
    </ligand>
</feature>
<proteinExistence type="inferred from homology"/>
<keyword evidence="2" id="KW-0521">NADP</keyword>
<dbReference type="Proteomes" id="UP001431209">
    <property type="component" value="Unassembled WGS sequence"/>
</dbReference>
<dbReference type="InterPro" id="IPR044494">
    <property type="entry name" value="AKR3C2/3"/>
</dbReference>
<dbReference type="PIRSF" id="PIRSF000097">
    <property type="entry name" value="AKR"/>
    <property type="match status" value="1"/>
</dbReference>
<evidence type="ECO:0000256" key="4">
    <source>
        <dbReference type="PIRSR" id="PIRSR000097-1"/>
    </source>
</evidence>
<sequence length="291" mass="32871">MSNHTVTVSNGTKVPRVAYGTGTAWFKSNANELDQKLINSVKDAIKAGFVHIDTAEMYNTEREVGEAIKQSGIKRDELFLTTKIYKSLQTLEDRFDEQLKDLQVDFVDLYLIHSPYVNSKKYHGPGGDIKEYWKRMEKLVSSGKTKSIGVSNFQIEHLKEILSIATIKPVVNQIEYHPYLLQEDLIKFCNDNDIKIEAYSPLTPLTDKKGGKVEAVVNELGEKYSKSPLQILLKWSTQKGAVAVTTSSKTDRLKESVNIADFELTNEELEKISDAGRGTTIRKYWADDISN</sequence>
<protein>
    <recommendedName>
        <fullName evidence="7">NADP-dependent oxidoreductase domain-containing protein</fullName>
    </recommendedName>
</protein>
<evidence type="ECO:0000256" key="1">
    <source>
        <dbReference type="ARBA" id="ARBA00007905"/>
    </source>
</evidence>
<dbReference type="PANTHER" id="PTHR43827:SF3">
    <property type="entry name" value="NADP-DEPENDENT OXIDOREDUCTASE DOMAIN-CONTAINING PROTEIN"/>
    <property type="match status" value="1"/>
</dbReference>
<comment type="caution">
    <text evidence="8">The sequence shown here is derived from an EMBL/GenBank/DDBJ whole genome shotgun (WGS) entry which is preliminary data.</text>
</comment>
<dbReference type="CDD" id="cd19120">
    <property type="entry name" value="AKR_AKR3C2-3"/>
    <property type="match status" value="1"/>
</dbReference>
<feature type="site" description="Lowers pKa of active site Tyr" evidence="6">
    <location>
        <position position="83"/>
    </location>
</feature>
<dbReference type="Pfam" id="PF00248">
    <property type="entry name" value="Aldo_ket_red"/>
    <property type="match status" value="1"/>
</dbReference>
<dbReference type="PROSITE" id="PS00062">
    <property type="entry name" value="ALDOKETO_REDUCTASE_2"/>
    <property type="match status" value="1"/>
</dbReference>
<dbReference type="InterPro" id="IPR018170">
    <property type="entry name" value="Aldo/ket_reductase_CS"/>
</dbReference>
<dbReference type="Gene3D" id="3.20.20.100">
    <property type="entry name" value="NADP-dependent oxidoreductase domain"/>
    <property type="match status" value="1"/>
</dbReference>
<evidence type="ECO:0000259" key="7">
    <source>
        <dbReference type="Pfam" id="PF00248"/>
    </source>
</evidence>
<dbReference type="PRINTS" id="PR00069">
    <property type="entry name" value="ALDKETRDTASE"/>
</dbReference>
<dbReference type="GO" id="GO:0016616">
    <property type="term" value="F:oxidoreductase activity, acting on the CH-OH group of donors, NAD or NADP as acceptor"/>
    <property type="evidence" value="ECO:0007669"/>
    <property type="project" value="UniProtKB-ARBA"/>
</dbReference>
<evidence type="ECO:0000256" key="5">
    <source>
        <dbReference type="PIRSR" id="PIRSR000097-2"/>
    </source>
</evidence>
<evidence type="ECO:0000313" key="8">
    <source>
        <dbReference type="EMBL" id="KAL0476667.1"/>
    </source>
</evidence>
<dbReference type="GO" id="GO:0016652">
    <property type="term" value="F:oxidoreductase activity, acting on NAD(P)H as acceptor"/>
    <property type="evidence" value="ECO:0007669"/>
    <property type="project" value="InterPro"/>
</dbReference>
<dbReference type="SUPFAM" id="SSF51430">
    <property type="entry name" value="NAD(P)-linked oxidoreductase"/>
    <property type="match status" value="1"/>
</dbReference>
<evidence type="ECO:0000256" key="3">
    <source>
        <dbReference type="ARBA" id="ARBA00023002"/>
    </source>
</evidence>
<evidence type="ECO:0000256" key="6">
    <source>
        <dbReference type="PIRSR" id="PIRSR000097-3"/>
    </source>
</evidence>
<reference evidence="8 9" key="1">
    <citation type="submission" date="2024-03" db="EMBL/GenBank/DDBJ databases">
        <title>The Acrasis kona genome and developmental transcriptomes reveal deep origins of eukaryotic multicellular pathways.</title>
        <authorList>
            <person name="Sheikh S."/>
            <person name="Fu C.-J."/>
            <person name="Brown M.W."/>
            <person name="Baldauf S.L."/>
        </authorList>
    </citation>
    <scope>NUCLEOTIDE SEQUENCE [LARGE SCALE GENOMIC DNA]</scope>
    <source>
        <strain evidence="8 9">ATCC MYA-3509</strain>
    </source>
</reference>
<gene>
    <name evidence="8" type="ORF">AKO1_006140</name>
</gene>
<evidence type="ECO:0000313" key="9">
    <source>
        <dbReference type="Proteomes" id="UP001431209"/>
    </source>
</evidence>
<comment type="similarity">
    <text evidence="1">Belongs to the aldo/keto reductase family.</text>
</comment>
<dbReference type="FunFam" id="3.20.20.100:FF:000002">
    <property type="entry name" value="2,5-diketo-D-gluconic acid reductase A"/>
    <property type="match status" value="1"/>
</dbReference>
<keyword evidence="3" id="KW-0560">Oxidoreductase</keyword>
<dbReference type="InterPro" id="IPR023210">
    <property type="entry name" value="NADP_OxRdtase_dom"/>
</dbReference>
<dbReference type="AlphaFoldDB" id="A0AAW2YHI8"/>
<feature type="domain" description="NADP-dependent oxidoreductase" evidence="7">
    <location>
        <begin position="21"/>
        <end position="274"/>
    </location>
</feature>
<dbReference type="InterPro" id="IPR020471">
    <property type="entry name" value="AKR"/>
</dbReference>
<organism evidence="8 9">
    <name type="scientific">Acrasis kona</name>
    <dbReference type="NCBI Taxonomy" id="1008807"/>
    <lineage>
        <taxon>Eukaryota</taxon>
        <taxon>Discoba</taxon>
        <taxon>Heterolobosea</taxon>
        <taxon>Tetramitia</taxon>
        <taxon>Eutetramitia</taxon>
        <taxon>Acrasidae</taxon>
        <taxon>Acrasis</taxon>
    </lineage>
</organism>
<dbReference type="InterPro" id="IPR036812">
    <property type="entry name" value="NAD(P)_OxRdtase_dom_sf"/>
</dbReference>
<evidence type="ECO:0000256" key="2">
    <source>
        <dbReference type="ARBA" id="ARBA00022857"/>
    </source>
</evidence>
<accession>A0AAW2YHI8</accession>
<dbReference type="PANTHER" id="PTHR43827">
    <property type="entry name" value="2,5-DIKETO-D-GLUCONIC ACID REDUCTASE"/>
    <property type="match status" value="1"/>
</dbReference>
<dbReference type="EMBL" id="JAOPGA020000078">
    <property type="protein sequence ID" value="KAL0476667.1"/>
    <property type="molecule type" value="Genomic_DNA"/>
</dbReference>
<keyword evidence="9" id="KW-1185">Reference proteome</keyword>
<name>A0AAW2YHI8_9EUKA</name>